<dbReference type="InterPro" id="IPR001841">
    <property type="entry name" value="Znf_RING"/>
</dbReference>
<feature type="domain" description="RING-type" evidence="13">
    <location>
        <begin position="153"/>
        <end position="202"/>
    </location>
</feature>
<evidence type="ECO:0000313" key="16">
    <source>
        <dbReference type="Proteomes" id="UP000823388"/>
    </source>
</evidence>
<name>A0A8T0P9T6_PANVG</name>
<keyword evidence="9 12" id="KW-0863">Zinc-finger</keyword>
<dbReference type="InterPro" id="IPR013083">
    <property type="entry name" value="Znf_RING/FYVE/PHD"/>
</dbReference>
<feature type="domain" description="RING-type" evidence="14">
    <location>
        <begin position="149"/>
        <end position="362"/>
    </location>
</feature>
<keyword evidence="11" id="KW-0862">Zinc</keyword>
<dbReference type="SMART" id="SM00647">
    <property type="entry name" value="IBR"/>
    <property type="match status" value="2"/>
</dbReference>
<comment type="catalytic activity">
    <reaction evidence="1">
        <text>[E2 ubiquitin-conjugating enzyme]-S-ubiquitinyl-L-cysteine + [acceptor protein]-L-lysine = [E2 ubiquitin-conjugating enzyme]-L-cysteine + [acceptor protein]-N(6)-ubiquitinyl-L-lysine.</text>
        <dbReference type="EC" id="2.3.2.31"/>
    </reaction>
</comment>
<comment type="cofactor">
    <cofactor evidence="2">
        <name>Zn(2+)</name>
        <dbReference type="ChEBI" id="CHEBI:29105"/>
    </cofactor>
</comment>
<dbReference type="Gene3D" id="1.20.120.1750">
    <property type="match status" value="1"/>
</dbReference>
<evidence type="ECO:0000256" key="7">
    <source>
        <dbReference type="ARBA" id="ARBA00022723"/>
    </source>
</evidence>
<comment type="similarity">
    <text evidence="4">Belongs to the RBR family. Ariadne subfamily.</text>
</comment>
<evidence type="ECO:0000256" key="8">
    <source>
        <dbReference type="ARBA" id="ARBA00022737"/>
    </source>
</evidence>
<dbReference type="InterPro" id="IPR044066">
    <property type="entry name" value="TRIAD_supradom"/>
</dbReference>
<evidence type="ECO:0000256" key="6">
    <source>
        <dbReference type="ARBA" id="ARBA00022679"/>
    </source>
</evidence>
<evidence type="ECO:0000256" key="2">
    <source>
        <dbReference type="ARBA" id="ARBA00001947"/>
    </source>
</evidence>
<comment type="function">
    <text evidence="3">Might act as an E3 ubiquitin-protein ligase, or as part of E3 complex, which accepts ubiquitin from specific E2 ubiquitin-conjugating enzymes and then transfers it to substrates.</text>
</comment>
<dbReference type="Proteomes" id="UP000823388">
    <property type="component" value="Chromosome 8N"/>
</dbReference>
<evidence type="ECO:0000256" key="12">
    <source>
        <dbReference type="PROSITE-ProRule" id="PRU00175"/>
    </source>
</evidence>
<evidence type="ECO:0000256" key="9">
    <source>
        <dbReference type="ARBA" id="ARBA00022771"/>
    </source>
</evidence>
<dbReference type="InterPro" id="IPR031127">
    <property type="entry name" value="E3_UB_ligase_RBR"/>
</dbReference>
<accession>A0A8T0P9T6</accession>
<dbReference type="GO" id="GO:0061630">
    <property type="term" value="F:ubiquitin protein ligase activity"/>
    <property type="evidence" value="ECO:0007669"/>
    <property type="project" value="UniProtKB-EC"/>
</dbReference>
<evidence type="ECO:0000256" key="3">
    <source>
        <dbReference type="ARBA" id="ARBA00003976"/>
    </source>
</evidence>
<dbReference type="EC" id="2.3.2.31" evidence="5"/>
<keyword evidence="10" id="KW-0833">Ubl conjugation pathway</keyword>
<gene>
    <name evidence="15" type="ORF">PVAP13_8NG110704</name>
</gene>
<dbReference type="CDD" id="cd22582">
    <property type="entry name" value="BRcat_RBR_unk"/>
    <property type="match status" value="1"/>
</dbReference>
<dbReference type="SUPFAM" id="SSF57850">
    <property type="entry name" value="RING/U-box"/>
    <property type="match status" value="3"/>
</dbReference>
<comment type="caution">
    <text evidence="15">The sequence shown here is derived from an EMBL/GenBank/DDBJ whole genome shotgun (WGS) entry which is preliminary data.</text>
</comment>
<evidence type="ECO:0000256" key="11">
    <source>
        <dbReference type="ARBA" id="ARBA00022833"/>
    </source>
</evidence>
<keyword evidence="6" id="KW-0808">Transferase</keyword>
<proteinExistence type="inferred from homology"/>
<dbReference type="GO" id="GO:0008270">
    <property type="term" value="F:zinc ion binding"/>
    <property type="evidence" value="ECO:0007669"/>
    <property type="project" value="UniProtKB-KW"/>
</dbReference>
<evidence type="ECO:0000313" key="15">
    <source>
        <dbReference type="EMBL" id="KAG2558380.1"/>
    </source>
</evidence>
<evidence type="ECO:0000259" key="13">
    <source>
        <dbReference type="PROSITE" id="PS50089"/>
    </source>
</evidence>
<sequence length="362" mass="38538">MWSRRGKSSFCLVSNIASKGKMGPFILEARKQLRSRAVCQGRNQADATGLMAISDEEYAAELQLQEVIVVSSAMAMIVNSTMAGTAAQSSLRPQLDSAVVVVNTANNDTTAAETPAVLAVAECSCCSSSPPPSLAVAAPATGEEDDAIAVATCKICLDYVPASHVHHASHDCAHAFCAACLSGYISAKTQGGRISDVKCPGDGEDCCDDVLDPELCQGIISGEAFEAWCAALCMSMVEGGSNFCYCPFDDCSEILVDDRGGDVPESECPACRRLFCARCRVPWHAGITCAEYGQLAPGDKGKEDLVVLEMAKGEKWKRCPQCKYFVEKHNGCVHMTCRCGFQFCYACGEPWGQPDHSSCNTA</sequence>
<keyword evidence="16" id="KW-1185">Reference proteome</keyword>
<dbReference type="CDD" id="cd22584">
    <property type="entry name" value="Rcat_RBR_unk"/>
    <property type="match status" value="1"/>
</dbReference>
<evidence type="ECO:0000256" key="1">
    <source>
        <dbReference type="ARBA" id="ARBA00001798"/>
    </source>
</evidence>
<organism evidence="15 16">
    <name type="scientific">Panicum virgatum</name>
    <name type="common">Blackwell switchgrass</name>
    <dbReference type="NCBI Taxonomy" id="38727"/>
    <lineage>
        <taxon>Eukaryota</taxon>
        <taxon>Viridiplantae</taxon>
        <taxon>Streptophyta</taxon>
        <taxon>Embryophyta</taxon>
        <taxon>Tracheophyta</taxon>
        <taxon>Spermatophyta</taxon>
        <taxon>Magnoliopsida</taxon>
        <taxon>Liliopsida</taxon>
        <taxon>Poales</taxon>
        <taxon>Poaceae</taxon>
        <taxon>PACMAD clade</taxon>
        <taxon>Panicoideae</taxon>
        <taxon>Panicodae</taxon>
        <taxon>Paniceae</taxon>
        <taxon>Panicinae</taxon>
        <taxon>Panicum</taxon>
        <taxon>Panicum sect. Hiantes</taxon>
    </lineage>
</organism>
<dbReference type="GO" id="GO:0016567">
    <property type="term" value="P:protein ubiquitination"/>
    <property type="evidence" value="ECO:0007669"/>
    <property type="project" value="InterPro"/>
</dbReference>
<evidence type="ECO:0000256" key="10">
    <source>
        <dbReference type="ARBA" id="ARBA00022786"/>
    </source>
</evidence>
<dbReference type="PROSITE" id="PS50089">
    <property type="entry name" value="ZF_RING_2"/>
    <property type="match status" value="1"/>
</dbReference>
<dbReference type="PROSITE" id="PS00518">
    <property type="entry name" value="ZF_RING_1"/>
    <property type="match status" value="1"/>
</dbReference>
<dbReference type="Pfam" id="PF01485">
    <property type="entry name" value="IBR"/>
    <property type="match status" value="2"/>
</dbReference>
<dbReference type="PROSITE" id="PS51873">
    <property type="entry name" value="TRIAD"/>
    <property type="match status" value="1"/>
</dbReference>
<dbReference type="AlphaFoldDB" id="A0A8T0P9T6"/>
<dbReference type="PANTHER" id="PTHR11685">
    <property type="entry name" value="RBR FAMILY RING FINGER AND IBR DOMAIN-CONTAINING"/>
    <property type="match status" value="1"/>
</dbReference>
<protein>
    <recommendedName>
        <fullName evidence="5">RBR-type E3 ubiquitin transferase</fullName>
        <ecNumber evidence="5">2.3.2.31</ecNumber>
    </recommendedName>
</protein>
<dbReference type="Gene3D" id="3.30.40.10">
    <property type="entry name" value="Zinc/RING finger domain, C3HC4 (zinc finger)"/>
    <property type="match status" value="1"/>
</dbReference>
<dbReference type="InterPro" id="IPR017907">
    <property type="entry name" value="Znf_RING_CS"/>
</dbReference>
<dbReference type="EMBL" id="CM029052">
    <property type="protein sequence ID" value="KAG2558380.1"/>
    <property type="molecule type" value="Genomic_DNA"/>
</dbReference>
<dbReference type="InterPro" id="IPR002867">
    <property type="entry name" value="IBR_dom"/>
</dbReference>
<keyword evidence="7" id="KW-0479">Metal-binding</keyword>
<evidence type="ECO:0000259" key="14">
    <source>
        <dbReference type="PROSITE" id="PS51873"/>
    </source>
</evidence>
<reference evidence="15 16" key="1">
    <citation type="submission" date="2020-05" db="EMBL/GenBank/DDBJ databases">
        <title>WGS assembly of Panicum virgatum.</title>
        <authorList>
            <person name="Lovell J.T."/>
            <person name="Jenkins J."/>
            <person name="Shu S."/>
            <person name="Juenger T.E."/>
            <person name="Schmutz J."/>
        </authorList>
    </citation>
    <scope>NUCLEOTIDE SEQUENCE [LARGE SCALE GENOMIC DNA]</scope>
    <source>
        <strain evidence="16">cv. AP13</strain>
    </source>
</reference>
<keyword evidence="8" id="KW-0677">Repeat</keyword>
<evidence type="ECO:0000256" key="4">
    <source>
        <dbReference type="ARBA" id="ARBA00005884"/>
    </source>
</evidence>
<evidence type="ECO:0000256" key="5">
    <source>
        <dbReference type="ARBA" id="ARBA00012251"/>
    </source>
</evidence>